<keyword evidence="1" id="KW-0645">Protease</keyword>
<comment type="caution">
    <text evidence="7">The sequence shown here is derived from an EMBL/GenBank/DDBJ whole genome shotgun (WGS) entry which is preliminary data.</text>
</comment>
<protein>
    <submittedName>
        <fullName evidence="7">Toxin</fullName>
    </submittedName>
</protein>
<accession>A0ABS6PJ75</accession>
<evidence type="ECO:0000313" key="8">
    <source>
        <dbReference type="Proteomes" id="UP000765224"/>
    </source>
</evidence>
<sequence>MQDAKARKDEGYCEFIELFKLSTLEQALSPFKGSQEYDAVLRYYFACIAKPELHRLQEPLALLRQTLEPMRDSIPARQETDSLSPICEKIAAYETRVQNSLEQLRTPATEVPKVMHFVWLGGGVGEIQRDYLNLWKQVMEGRGYVLNLWYDSDALLAHQTHKLIVEAAKADALRQSDGRRIDGDELATLYEERAIVLKQQMQAHIEAAVAAGQSADDARIDLLVRAYGQDADALQERITQNLLTVTALGDDVLTLRDLGDLETPMALQHLYERETRLRGNLAAASDIVRLHALASEGGSYADVDGLPPLAERLGAVDISGWGADARLGALQLLLDRNPGWMPGRHAVRERYTSYFECIPEPSRALLDVFASSQPSLNDVFRQPADRSARPFELRAVAESNSLSNAFLMAHPGAGMIDAVLDRMRLSYDVIDGATKLAWERGVAISDNESMVSLSHETVEQALGPLRELPMEEEEIFAGLLAAAAAGYFRDGIRPQSEGTIYLTGPAAMRDGMRNYQKRHFTPQGAAALGKDLVIVPLATVNRTTEEEQDHSWKDNGTDPLQWVSDEQAHWRSGRYATRYGGDIVQLLKHSTVEFQSGWPVIEGRAVLLSGVLQRLVDALGEPLVQAMRSGHDGKITFGKPLPLSFADRQAIKAQPADILPPAFLSDAGSADAGVDEVLAKIAKGTLSIVQADPVQRLALGVLMGAGSLDNRSLMQLHGELDNLANSVGEQGASNRYTVLERHLYKRRPPGFVEGLASVADEPAQSSGSALELKKRAMLNAHTPFQWGRHVARIRQLATLEHRVQVQERVEQVLRRFEASSVKLVPQDLLLQGSGDAIAGRCYPLSLVMGAALAKDGQASRRLRERFYLAVVEPEQDDSIAFLQALEELRDVPLSEVGQSRGRADLSEIRARLETSGGHLGLMLNSDNHVLLAAKTVTAEGGATLHFFDPNFGLFEFEDPAAFEQALADFFIDAGMADYYAAFGEPARPQFDVIELQGERVSAVPLSAGFRLAQLLESDTLPGHPSTLPVQRRVARARGKSLNENAHLGRSLLDLDCRWWARQIADATSGLQALHASSKPWVPLFETLEVTPESTYRITLVDPLDATHVVQVVSKDHRLLRIKQWLTERFSTLASKPHGAGVPSEAVEAGSVHTLNAGFALQSLMMALRGREGDGRTLTLAVRLHGYVNYAQLAHGLAVDAAGLMKLYGAAINEPEAIARTCAPLVGEALGHVADEGVGSLLGLANVGFDIYQLATAKSEVDVARFGTQLAFDSAGLTAGLGGLAAAATGAGAAAAVLGGAGVMLGGLAIGAAALAQGFAMIAEEAKTVGLFFDHLEKAWNGAVYRFDDALQAWVVDPSSLIIECVDLSSGTLTLGSPKLFRLRDHFGVPDINPDEGQAFSIRATWGISSRIKAPLPAGQCIVLPCTPNTYYSYEYKALPFASWRHDPGFDAARRLERRDGSGQWKFLFSFYSFPSHYIVHRLFPNYRPTTIEVRLDTAERRLAVPLVPPAWHGLLNYALKGVGGTCTLLLNPGVSVELHSASLTRCRWVLRADWVSEQTIKVASGDLAIDGILVKFTGKGRHDVVLALADRRVFSVNLSTGKLDLLQDTAPDGLDESALLERYKKLAHDHRLVLPYTPVNRYLIPFEPPQAPRYTKAWYDAQEDRFLYMRDLEIDESDETRLALVSGGSAYFYDPASFLIWQVDATSGLPQAEYRLLLGNGSIQRIEAGARGVIHVVQRYVDELGVREIGYLIHDRQLLLCSVTCGSAPNLRAQALAGDRLADWRPVLGEYGIYGNVSAKEGDTKIEWSPAPYVSVCWQLDEVRRDLVWIRSRDRLLINPLPAPGQPRGWEDAIKELNRLTLLVPAQGQEVYVVYDRSAQTLCRLQHTPGERAGSWSHTWIAPERLKQVVTTPGGYVAITKDGHFFNLNTDGRLQFGGLAEHWLQGRPRWWEALGAVAQHYPVDRFALIGLLDHGGNGHLGAWYIDQRLLLCTSANGERIRLLGLTPDRRQAWLFDPSGARILSQGFVDPGLLEQAFANGAQLLRSGLLPAPQEEWEDWRFSDVRRDGAGLRGTTVDGVELALRFGETERVTGVNHAWVVAQGDHLIHNLQALLRTVEHDGFVSTEAEPGVRQWYDVENACLVRVLGTTLRDDDELLGTRQRTQVLLHDRRDECVLVYPGAARFGPFTHVQRDAGVMVIEGRNRVTGLPALVPDGVSTLVLRVGQGAVTYYLPTALWLERDSVIADCRPLPGETATVPPKLVWSLDEPLRLQLQIVGEHLVLTDPDSEHCLILRDVCSEDPLLRGDVFLALGHLSSMPASHLVRLLRKGKEATGSATLQKLLRSRKRLVSAVSD</sequence>
<dbReference type="InterPro" id="IPR024769">
    <property type="entry name" value="TcdA/TcdB_pore_forming"/>
</dbReference>
<gene>
    <name evidence="7" type="ORF">KVG96_21495</name>
</gene>
<keyword evidence="8" id="KW-1185">Reference proteome</keyword>
<proteinExistence type="predicted"/>
<evidence type="ECO:0000313" key="7">
    <source>
        <dbReference type="EMBL" id="MBV4460536.1"/>
    </source>
</evidence>
<dbReference type="RefSeq" id="WP_217893834.1">
    <property type="nucleotide sequence ID" value="NZ_JAHSTS010000002.1"/>
</dbReference>
<feature type="domain" description="Peptidase C58 YopT-type" evidence="4">
    <location>
        <begin position="909"/>
        <end position="976"/>
    </location>
</feature>
<evidence type="ECO:0000256" key="3">
    <source>
        <dbReference type="ARBA" id="ARBA00022807"/>
    </source>
</evidence>
<evidence type="ECO:0000259" key="5">
    <source>
        <dbReference type="Pfam" id="PF12919"/>
    </source>
</evidence>
<keyword evidence="3" id="KW-0788">Thiol protease</keyword>
<organism evidence="7 8">
    <name type="scientific">Pseudomonas ekonensis</name>
    <dbReference type="NCBI Taxonomy" id="2842353"/>
    <lineage>
        <taxon>Bacteria</taxon>
        <taxon>Pseudomonadati</taxon>
        <taxon>Pseudomonadota</taxon>
        <taxon>Gammaproteobacteria</taxon>
        <taxon>Pseudomonadales</taxon>
        <taxon>Pseudomonadaceae</taxon>
        <taxon>Pseudomonas</taxon>
    </lineage>
</organism>
<reference evidence="7 8" key="1">
    <citation type="submission" date="2021-06" db="EMBL/GenBank/DDBJ databases">
        <title>Updating the genus Pseudomonas: Description of 43 new species and partition of the Pseudomonas putida group.</title>
        <authorList>
            <person name="Girard L."/>
            <person name="Lood C."/>
            <person name="Vandamme P."/>
            <person name="Rokni-Zadeh H."/>
            <person name="Van Noort V."/>
            <person name="Hofte M."/>
            <person name="Lavigne R."/>
            <person name="De Mot R."/>
        </authorList>
    </citation>
    <scope>NUCLEOTIDE SEQUENCE [LARGE SCALE GENOMIC DNA]</scope>
    <source>
        <strain evidence="7 8">COR58</strain>
    </source>
</reference>
<evidence type="ECO:0000256" key="2">
    <source>
        <dbReference type="ARBA" id="ARBA00022801"/>
    </source>
</evidence>
<dbReference type="CDD" id="cd20495">
    <property type="entry name" value="C58_PaToxP-like"/>
    <property type="match status" value="1"/>
</dbReference>
<evidence type="ECO:0000256" key="1">
    <source>
        <dbReference type="ARBA" id="ARBA00022670"/>
    </source>
</evidence>
<dbReference type="InterPro" id="IPR024770">
    <property type="entry name" value="TcdA/TcdB_cat"/>
</dbReference>
<dbReference type="Pfam" id="PF03543">
    <property type="entry name" value="Peptidase_C58"/>
    <property type="match status" value="1"/>
</dbReference>
<dbReference type="Proteomes" id="UP000765224">
    <property type="component" value="Unassembled WGS sequence"/>
</dbReference>
<name>A0ABS6PJ75_9PSED</name>
<dbReference type="Pfam" id="PF12920">
    <property type="entry name" value="TcdA_TcdB_pore"/>
    <property type="match status" value="1"/>
</dbReference>
<feature type="domain" description="GT44" evidence="5">
    <location>
        <begin position="113"/>
        <end position="502"/>
    </location>
</feature>
<keyword evidence="2" id="KW-0378">Hydrolase</keyword>
<dbReference type="Pfam" id="PF12919">
    <property type="entry name" value="TcdA_TcdB"/>
    <property type="match status" value="1"/>
</dbReference>
<evidence type="ECO:0000259" key="6">
    <source>
        <dbReference type="Pfam" id="PF12920"/>
    </source>
</evidence>
<feature type="domain" description="TcdA/TcdB toxin pore forming" evidence="6">
    <location>
        <begin position="1062"/>
        <end position="1704"/>
    </location>
</feature>
<evidence type="ECO:0000259" key="4">
    <source>
        <dbReference type="Pfam" id="PF03543"/>
    </source>
</evidence>
<dbReference type="EMBL" id="JAHSTS010000002">
    <property type="protein sequence ID" value="MBV4460536.1"/>
    <property type="molecule type" value="Genomic_DNA"/>
</dbReference>
<dbReference type="InterPro" id="IPR006473">
    <property type="entry name" value="Peptidase_C58_Yopt"/>
</dbReference>